<feature type="compositionally biased region" description="Basic and acidic residues" evidence="1">
    <location>
        <begin position="314"/>
        <end position="330"/>
    </location>
</feature>
<feature type="region of interest" description="Disordered" evidence="1">
    <location>
        <begin position="1"/>
        <end position="85"/>
    </location>
</feature>
<dbReference type="RefSeq" id="XP_056500763.1">
    <property type="nucleotide sequence ID" value="XM_056643949.1"/>
</dbReference>
<gene>
    <name evidence="2" type="ORF">N7469_005029</name>
</gene>
<dbReference type="Proteomes" id="UP001147733">
    <property type="component" value="Unassembled WGS sequence"/>
</dbReference>
<feature type="region of interest" description="Disordered" evidence="1">
    <location>
        <begin position="314"/>
        <end position="341"/>
    </location>
</feature>
<keyword evidence="3" id="KW-1185">Reference proteome</keyword>
<evidence type="ECO:0000256" key="1">
    <source>
        <dbReference type="SAM" id="MobiDB-lite"/>
    </source>
</evidence>
<feature type="compositionally biased region" description="Basic and acidic residues" evidence="1">
    <location>
        <begin position="58"/>
        <end position="73"/>
    </location>
</feature>
<comment type="caution">
    <text evidence="2">The sequence shown here is derived from an EMBL/GenBank/DDBJ whole genome shotgun (WGS) entry which is preliminary data.</text>
</comment>
<reference evidence="2" key="2">
    <citation type="journal article" date="2023" name="IMA Fungus">
        <title>Comparative genomic study of the Penicillium genus elucidates a diverse pangenome and 15 lateral gene transfer events.</title>
        <authorList>
            <person name="Petersen C."/>
            <person name="Sorensen T."/>
            <person name="Nielsen M.R."/>
            <person name="Sondergaard T.E."/>
            <person name="Sorensen J.L."/>
            <person name="Fitzpatrick D.A."/>
            <person name="Frisvad J.C."/>
            <person name="Nielsen K.L."/>
        </authorList>
    </citation>
    <scope>NUCLEOTIDE SEQUENCE</scope>
    <source>
        <strain evidence="2">IBT 23319</strain>
    </source>
</reference>
<evidence type="ECO:0000313" key="3">
    <source>
        <dbReference type="Proteomes" id="UP001147733"/>
    </source>
</evidence>
<dbReference type="OrthoDB" id="1681166at2759"/>
<accession>A0A9W9P3F5</accession>
<dbReference type="EMBL" id="JAPQKT010000004">
    <property type="protein sequence ID" value="KAJ5233263.1"/>
    <property type="molecule type" value="Genomic_DNA"/>
</dbReference>
<sequence>MSIRANLRERFRGGFEKSIPNRPGPTSRPSYGSSKDPEPEQQHQQQPTIESPAYEGAGEGHEDFLRGDEHAEPEQSAPNPPFQPFFTIIEDAHSSVFHHPTVHYIFSDDDTDIIKEAGYRSLETQGITIPPEKNDEELEDDHEHDDEVEHDPDEDKSILPPTIPGVRTHYLIVDVEPHSTTNDQITTPEAKTFSTSSAGPGALTSPISPISANPGAGPHSTVPATPQVGYCVTSAKSFSPSWQILNADLVPAPTFDSQDPNEGPSHGMMLNIRGTGGKAKEAQGKDDGLEVLMERFEKQMGELQTIIDLSKVEKEGTVNEQAGEHEHQNEIEGDIPLAGPS</sequence>
<dbReference type="AlphaFoldDB" id="A0A9W9P3F5"/>
<evidence type="ECO:0000313" key="2">
    <source>
        <dbReference type="EMBL" id="KAJ5233263.1"/>
    </source>
</evidence>
<protein>
    <submittedName>
        <fullName evidence="2">Uncharacterized protein</fullName>
    </submittedName>
</protein>
<name>A0A9W9P3F5_PENCI</name>
<reference evidence="2" key="1">
    <citation type="submission" date="2022-11" db="EMBL/GenBank/DDBJ databases">
        <authorList>
            <person name="Petersen C."/>
        </authorList>
    </citation>
    <scope>NUCLEOTIDE SEQUENCE</scope>
    <source>
        <strain evidence="2">IBT 23319</strain>
    </source>
</reference>
<proteinExistence type="predicted"/>
<dbReference type="GeneID" id="81383116"/>
<organism evidence="2 3">
    <name type="scientific">Penicillium citrinum</name>
    <dbReference type="NCBI Taxonomy" id="5077"/>
    <lineage>
        <taxon>Eukaryota</taxon>
        <taxon>Fungi</taxon>
        <taxon>Dikarya</taxon>
        <taxon>Ascomycota</taxon>
        <taxon>Pezizomycotina</taxon>
        <taxon>Eurotiomycetes</taxon>
        <taxon>Eurotiomycetidae</taxon>
        <taxon>Eurotiales</taxon>
        <taxon>Aspergillaceae</taxon>
        <taxon>Penicillium</taxon>
    </lineage>
</organism>
<feature type="compositionally biased region" description="Basic and acidic residues" evidence="1">
    <location>
        <begin position="1"/>
        <end position="15"/>
    </location>
</feature>
<feature type="compositionally biased region" description="Acidic residues" evidence="1">
    <location>
        <begin position="134"/>
        <end position="154"/>
    </location>
</feature>
<feature type="region of interest" description="Disordered" evidence="1">
    <location>
        <begin position="122"/>
        <end position="163"/>
    </location>
</feature>